<protein>
    <submittedName>
        <fullName evidence="2">Uncharacterized protein</fullName>
    </submittedName>
</protein>
<keyword evidence="1" id="KW-0472">Membrane</keyword>
<dbReference type="Proteomes" id="UP001448207">
    <property type="component" value="Unassembled WGS sequence"/>
</dbReference>
<evidence type="ECO:0000256" key="1">
    <source>
        <dbReference type="SAM" id="Phobius"/>
    </source>
</evidence>
<sequence>MFWTPRRLPHPIQPSITSVHPSITLQRASKYHLPSSFFTKGMSPLYGPWAGAGVFLSPTIVLSRSLAFYLKKSVLVRQTWLGFFTGLH</sequence>
<feature type="transmembrane region" description="Helical" evidence="1">
    <location>
        <begin position="49"/>
        <end position="70"/>
    </location>
</feature>
<name>A0ABR3ANB3_PHYBL</name>
<evidence type="ECO:0000313" key="3">
    <source>
        <dbReference type="Proteomes" id="UP001448207"/>
    </source>
</evidence>
<gene>
    <name evidence="2" type="ORF">J3Q64DRAFT_1840374</name>
</gene>
<keyword evidence="1" id="KW-1133">Transmembrane helix</keyword>
<proteinExistence type="predicted"/>
<dbReference type="EMBL" id="JBCLYO010000028">
    <property type="protein sequence ID" value="KAL0077441.1"/>
    <property type="molecule type" value="Genomic_DNA"/>
</dbReference>
<accession>A0ABR3ANB3</accession>
<keyword evidence="1" id="KW-0812">Transmembrane</keyword>
<comment type="caution">
    <text evidence="2">The sequence shown here is derived from an EMBL/GenBank/DDBJ whole genome shotgun (WGS) entry which is preliminary data.</text>
</comment>
<keyword evidence="3" id="KW-1185">Reference proteome</keyword>
<organism evidence="2 3">
    <name type="scientific">Phycomyces blakesleeanus</name>
    <dbReference type="NCBI Taxonomy" id="4837"/>
    <lineage>
        <taxon>Eukaryota</taxon>
        <taxon>Fungi</taxon>
        <taxon>Fungi incertae sedis</taxon>
        <taxon>Mucoromycota</taxon>
        <taxon>Mucoromycotina</taxon>
        <taxon>Mucoromycetes</taxon>
        <taxon>Mucorales</taxon>
        <taxon>Phycomycetaceae</taxon>
        <taxon>Phycomyces</taxon>
    </lineage>
</organism>
<reference evidence="2 3" key="1">
    <citation type="submission" date="2024-04" db="EMBL/GenBank/DDBJ databases">
        <title>Symmetric and asymmetric DNA N6-adenine methylation regulates different biological responses in Mucorales.</title>
        <authorList>
            <consortium name="Lawrence Berkeley National Laboratory"/>
            <person name="Lax C."/>
            <person name="Mondo S.J."/>
            <person name="Osorio-Concepcion M."/>
            <person name="Muszewska A."/>
            <person name="Corrochano-Luque M."/>
            <person name="Gutierrez G."/>
            <person name="Riley R."/>
            <person name="Lipzen A."/>
            <person name="Guo J."/>
            <person name="Hundley H."/>
            <person name="Amirebrahimi M."/>
            <person name="Ng V."/>
            <person name="Lorenzo-Gutierrez D."/>
            <person name="Binder U."/>
            <person name="Yang J."/>
            <person name="Song Y."/>
            <person name="Canovas D."/>
            <person name="Navarro E."/>
            <person name="Freitag M."/>
            <person name="Gabaldon T."/>
            <person name="Grigoriev I.V."/>
            <person name="Corrochano L.M."/>
            <person name="Nicolas F.E."/>
            <person name="Garre V."/>
        </authorList>
    </citation>
    <scope>NUCLEOTIDE SEQUENCE [LARGE SCALE GENOMIC DNA]</scope>
    <source>
        <strain evidence="2 3">L51</strain>
    </source>
</reference>
<evidence type="ECO:0000313" key="2">
    <source>
        <dbReference type="EMBL" id="KAL0077441.1"/>
    </source>
</evidence>